<evidence type="ECO:0000256" key="2">
    <source>
        <dbReference type="SAM" id="SignalP"/>
    </source>
</evidence>
<evidence type="ECO:0000259" key="3">
    <source>
        <dbReference type="PROSITE" id="PS51352"/>
    </source>
</evidence>
<name>A0ABV2JHN3_9STRE</name>
<dbReference type="InterPro" id="IPR050553">
    <property type="entry name" value="Thioredoxin_ResA/DsbE_sf"/>
</dbReference>
<dbReference type="SUPFAM" id="SSF52833">
    <property type="entry name" value="Thioredoxin-like"/>
    <property type="match status" value="1"/>
</dbReference>
<keyword evidence="5" id="KW-1185">Reference proteome</keyword>
<accession>A0ABV2JHN3</accession>
<feature type="compositionally biased region" description="Basic and acidic residues" evidence="1">
    <location>
        <begin position="44"/>
        <end position="74"/>
    </location>
</feature>
<dbReference type="InterPro" id="IPR013766">
    <property type="entry name" value="Thioredoxin_domain"/>
</dbReference>
<gene>
    <name evidence="4" type="ORF">ABID27_000019</name>
</gene>
<sequence length="246" mass="27548">MKKMIRLTTGLVCAAMLCACSNGAGNNMKEDKMSDKTSMSSSMSKDKMSDKMDKSDKKMSSDKMKKSDNMKQSDKMMNSSDKIDSDMKSSDKMSDDKMTKESDMMSHQAAPDFTLKDLDGKTHRLSDYKGKKVYLKFWASWCSICLSTLSDTKELAQQKDTDFVVLTVVSPTKNGEKSEADFKKWFKGTDFKGLPVLVDNSGKLLEDYGVRSYPTAAFIDSEGNLAKTQVGFMEKEAIEQTLKELK</sequence>
<dbReference type="EMBL" id="JBEPMK010000001">
    <property type="protein sequence ID" value="MET3643402.1"/>
    <property type="molecule type" value="Genomic_DNA"/>
</dbReference>
<reference evidence="4 5" key="1">
    <citation type="submission" date="2024-06" db="EMBL/GenBank/DDBJ databases">
        <title>Genomic Encyclopedia of Type Strains, Phase IV (KMG-IV): sequencing the most valuable type-strain genomes for metagenomic binning, comparative biology and taxonomic classification.</title>
        <authorList>
            <person name="Goeker M."/>
        </authorList>
    </citation>
    <scope>NUCLEOTIDE SEQUENCE [LARGE SCALE GENOMIC DNA]</scope>
    <source>
        <strain evidence="4 5">DSM 15349</strain>
    </source>
</reference>
<evidence type="ECO:0000256" key="1">
    <source>
        <dbReference type="SAM" id="MobiDB-lite"/>
    </source>
</evidence>
<comment type="caution">
    <text evidence="4">The sequence shown here is derived from an EMBL/GenBank/DDBJ whole genome shotgun (WGS) entry which is preliminary data.</text>
</comment>
<feature type="compositionally biased region" description="Basic and acidic residues" evidence="1">
    <location>
        <begin position="81"/>
        <end position="104"/>
    </location>
</feature>
<dbReference type="Pfam" id="PF08534">
    <property type="entry name" value="Redoxin"/>
    <property type="match status" value="1"/>
</dbReference>
<organism evidence="4 5">
    <name type="scientific">Streptococcus gallinaceus</name>
    <dbReference type="NCBI Taxonomy" id="165758"/>
    <lineage>
        <taxon>Bacteria</taxon>
        <taxon>Bacillati</taxon>
        <taxon>Bacillota</taxon>
        <taxon>Bacilli</taxon>
        <taxon>Lactobacillales</taxon>
        <taxon>Streptococcaceae</taxon>
        <taxon>Streptococcus</taxon>
    </lineage>
</organism>
<feature type="chain" id="PRO_5045139138" evidence="2">
    <location>
        <begin position="25"/>
        <end position="246"/>
    </location>
</feature>
<evidence type="ECO:0000313" key="4">
    <source>
        <dbReference type="EMBL" id="MET3643402.1"/>
    </source>
</evidence>
<feature type="region of interest" description="Disordered" evidence="1">
    <location>
        <begin position="24"/>
        <end position="106"/>
    </location>
</feature>
<protein>
    <submittedName>
        <fullName evidence="4">Peroxiredoxin</fullName>
    </submittedName>
</protein>
<dbReference type="CDD" id="cd02966">
    <property type="entry name" value="TlpA_like_family"/>
    <property type="match status" value="1"/>
</dbReference>
<feature type="domain" description="Thioredoxin" evidence="3">
    <location>
        <begin position="104"/>
        <end position="246"/>
    </location>
</feature>
<dbReference type="Proteomes" id="UP001549055">
    <property type="component" value="Unassembled WGS sequence"/>
</dbReference>
<proteinExistence type="predicted"/>
<dbReference type="InterPro" id="IPR036249">
    <property type="entry name" value="Thioredoxin-like_sf"/>
</dbReference>
<dbReference type="PROSITE" id="PS51257">
    <property type="entry name" value="PROKAR_LIPOPROTEIN"/>
    <property type="match status" value="1"/>
</dbReference>
<dbReference type="InterPro" id="IPR013740">
    <property type="entry name" value="Redoxin"/>
</dbReference>
<dbReference type="PROSITE" id="PS51352">
    <property type="entry name" value="THIOREDOXIN_2"/>
    <property type="match status" value="1"/>
</dbReference>
<dbReference type="PANTHER" id="PTHR42852:SF16">
    <property type="entry name" value="THIOL:DISULFIDE INTERCHANGE PROTEIN TLPA"/>
    <property type="match status" value="1"/>
</dbReference>
<dbReference type="Gene3D" id="3.40.30.10">
    <property type="entry name" value="Glutaredoxin"/>
    <property type="match status" value="1"/>
</dbReference>
<feature type="signal peptide" evidence="2">
    <location>
        <begin position="1"/>
        <end position="24"/>
    </location>
</feature>
<keyword evidence="2" id="KW-0732">Signal</keyword>
<evidence type="ECO:0000313" key="5">
    <source>
        <dbReference type="Proteomes" id="UP001549055"/>
    </source>
</evidence>
<dbReference type="PANTHER" id="PTHR42852">
    <property type="entry name" value="THIOL:DISULFIDE INTERCHANGE PROTEIN DSBE"/>
    <property type="match status" value="1"/>
</dbReference>